<sequence length="144" mass="16154">MEHDIRIHREYYRLPDNILQTAKLSKLFLALEKGNLPKLSGKSLDDIQVSIDEDIKEGDLTDDDSEEESAAATVTVIGKKMLPLSVEQRCSNQKKTGKRIWSDAEKEAVDKHLGAFILRGKLPDAIRNCISAEVDALGDCDWKM</sequence>
<dbReference type="Proteomes" id="UP000827092">
    <property type="component" value="Unassembled WGS sequence"/>
</dbReference>
<evidence type="ECO:0000313" key="2">
    <source>
        <dbReference type="Proteomes" id="UP000827092"/>
    </source>
</evidence>
<gene>
    <name evidence="1" type="ORF">JTE90_022440</name>
</gene>
<dbReference type="PANTHER" id="PTHR33480:SF1">
    <property type="entry name" value="TYR RECOMBINASE DOMAIN-CONTAINING PROTEIN"/>
    <property type="match status" value="1"/>
</dbReference>
<organism evidence="1 2">
    <name type="scientific">Oedothorax gibbosus</name>
    <dbReference type="NCBI Taxonomy" id="931172"/>
    <lineage>
        <taxon>Eukaryota</taxon>
        <taxon>Metazoa</taxon>
        <taxon>Ecdysozoa</taxon>
        <taxon>Arthropoda</taxon>
        <taxon>Chelicerata</taxon>
        <taxon>Arachnida</taxon>
        <taxon>Araneae</taxon>
        <taxon>Araneomorphae</taxon>
        <taxon>Entelegynae</taxon>
        <taxon>Araneoidea</taxon>
        <taxon>Linyphiidae</taxon>
        <taxon>Erigoninae</taxon>
        <taxon>Oedothorax</taxon>
    </lineage>
</organism>
<dbReference type="PANTHER" id="PTHR33480">
    <property type="entry name" value="SET DOMAIN-CONTAINING PROTEIN-RELATED"/>
    <property type="match status" value="1"/>
</dbReference>
<name>A0AAV6TRN9_9ARAC</name>
<proteinExistence type="predicted"/>
<evidence type="ECO:0008006" key="3">
    <source>
        <dbReference type="Google" id="ProtNLM"/>
    </source>
</evidence>
<evidence type="ECO:0000313" key="1">
    <source>
        <dbReference type="EMBL" id="KAG8174574.1"/>
    </source>
</evidence>
<dbReference type="EMBL" id="JAFNEN010001188">
    <property type="protein sequence ID" value="KAG8174574.1"/>
    <property type="molecule type" value="Genomic_DNA"/>
</dbReference>
<keyword evidence="2" id="KW-1185">Reference proteome</keyword>
<accession>A0AAV6TRN9</accession>
<dbReference type="AlphaFoldDB" id="A0AAV6TRN9"/>
<protein>
    <recommendedName>
        <fullName evidence="3">HTH myb-type domain-containing protein</fullName>
    </recommendedName>
</protein>
<reference evidence="1 2" key="1">
    <citation type="journal article" date="2022" name="Nat. Ecol. Evol.">
        <title>A masculinizing supergene underlies an exaggerated male reproductive morph in a spider.</title>
        <authorList>
            <person name="Hendrickx F."/>
            <person name="De Corte Z."/>
            <person name="Sonet G."/>
            <person name="Van Belleghem S.M."/>
            <person name="Kostlbacher S."/>
            <person name="Vangestel C."/>
        </authorList>
    </citation>
    <scope>NUCLEOTIDE SEQUENCE [LARGE SCALE GENOMIC DNA]</scope>
    <source>
        <strain evidence="1">W744_W776</strain>
    </source>
</reference>
<comment type="caution">
    <text evidence="1">The sequence shown here is derived from an EMBL/GenBank/DDBJ whole genome shotgun (WGS) entry which is preliminary data.</text>
</comment>